<sequence>MCFRPKLRRINTLCSSCWLAQRQLGGVQLAETKISWTHTRTADGRLVPGYTFNPWIGCMKVSPACDGCYAENLMAYRYKRVEWGAPGVGIGTRSRTSASNWYNPIRWNKKAAIAETRPFVFCASLSDVFDKAVPVNWRRDLFLLIRSTPHLVWMLLTKRPQNIIAMSADAGGLPENVALGTTCEDQKRWDINVPALIEAKWELKPLFAFVSAEPLLGEIRARAAPIPFSLKSWFRKGALDFDPLSPAQHPLMRIDQIITGGESDQGTFRARPSNPQWYRYFRDDCAATGTVYHHKQNGEWVSVSEVAGEGEHFTFPDGRTVRRIGAAKSGRTIDGVEHLGHFEVAA</sequence>
<dbReference type="EMBL" id="CP050296">
    <property type="protein sequence ID" value="QND60415.1"/>
    <property type="molecule type" value="Genomic_DNA"/>
</dbReference>
<organism evidence="1 2">
    <name type="scientific">Mesorhizobium huakuii</name>
    <dbReference type="NCBI Taxonomy" id="28104"/>
    <lineage>
        <taxon>Bacteria</taxon>
        <taxon>Pseudomonadati</taxon>
        <taxon>Pseudomonadota</taxon>
        <taxon>Alphaproteobacteria</taxon>
        <taxon>Hyphomicrobiales</taxon>
        <taxon>Phyllobacteriaceae</taxon>
        <taxon>Mesorhizobium</taxon>
    </lineage>
</organism>
<evidence type="ECO:0000313" key="2">
    <source>
        <dbReference type="Proteomes" id="UP000515465"/>
    </source>
</evidence>
<gene>
    <name evidence="1" type="ORF">HB778_30600</name>
</gene>
<proteinExistence type="predicted"/>
<dbReference type="Pfam" id="PF07505">
    <property type="entry name" value="DUF5131"/>
    <property type="match status" value="1"/>
</dbReference>
<protein>
    <submittedName>
        <fullName evidence="1">DUF5131 family protein</fullName>
    </submittedName>
</protein>
<dbReference type="AlphaFoldDB" id="A0A7G6T0Y3"/>
<evidence type="ECO:0000313" key="1">
    <source>
        <dbReference type="EMBL" id="QND60415.1"/>
    </source>
</evidence>
<dbReference type="InterPro" id="IPR011101">
    <property type="entry name" value="DUF5131"/>
</dbReference>
<dbReference type="Proteomes" id="UP000515465">
    <property type="component" value="Chromosome"/>
</dbReference>
<name>A0A7G6T0Y3_9HYPH</name>
<accession>A0A7G6T0Y3</accession>
<reference evidence="2" key="1">
    <citation type="journal article" date="2020" name="Mol. Plant Microbe">
        <title>Rhizobial microsymbionts of the narrowly endemic Oxytropis species growing in Kamchatka are characterized by significant genetic diversity and possess a set of genes that are associated with T3SS and T6SS secretion systems and can affect the development of symbiosis.</title>
        <authorList>
            <person name="Safronova V."/>
            <person name="Guro P."/>
            <person name="Sazanova A."/>
            <person name="Kuznetsova I."/>
            <person name="Belimov A."/>
            <person name="Yakubov V."/>
            <person name="Chirak E."/>
            <person name="Afonin A."/>
            <person name="Gogolev Y."/>
            <person name="Andronov E."/>
            <person name="Tikhonovich I."/>
        </authorList>
    </citation>
    <scope>NUCLEOTIDE SEQUENCE [LARGE SCALE GENOMIC DNA]</scope>
    <source>
        <strain evidence="2">583</strain>
    </source>
</reference>